<dbReference type="InterPro" id="IPR009061">
    <property type="entry name" value="DNA-bd_dom_put_sf"/>
</dbReference>
<dbReference type="Proteomes" id="UP000003645">
    <property type="component" value="Chromosome"/>
</dbReference>
<dbReference type="EMBL" id="CP011013">
    <property type="protein sequence ID" value="AJT49802.1"/>
    <property type="molecule type" value="Genomic_DNA"/>
</dbReference>
<keyword evidence="2" id="KW-1185">Reference proteome</keyword>
<dbReference type="Gene3D" id="1.10.10.10">
    <property type="entry name" value="Winged helix-like DNA-binding domain superfamily/Winged helix DNA-binding domain"/>
    <property type="match status" value="1"/>
</dbReference>
<dbReference type="KEGG" id="lmu:LBLM1_00895"/>
<dbReference type="STRING" id="1130798.LBLM1_00895"/>
<dbReference type="SUPFAM" id="SSF46955">
    <property type="entry name" value="Putative DNA-binding domain"/>
    <property type="match status" value="1"/>
</dbReference>
<dbReference type="HOGENOM" id="CLU_169549_2_0_9"/>
<dbReference type="RefSeq" id="WP_006500528.1">
    <property type="nucleotide sequence ID" value="NZ_CP011013.1"/>
</dbReference>
<gene>
    <name evidence="1" type="ORF">LBLM1_00895</name>
</gene>
<dbReference type="AlphaFoldDB" id="A0A0D4CI16"/>
<evidence type="ECO:0000313" key="2">
    <source>
        <dbReference type="Proteomes" id="UP000003645"/>
    </source>
</evidence>
<dbReference type="InterPro" id="IPR036388">
    <property type="entry name" value="WH-like_DNA-bd_sf"/>
</dbReference>
<dbReference type="OrthoDB" id="2329255at2"/>
<evidence type="ECO:0000313" key="1">
    <source>
        <dbReference type="EMBL" id="AJT49802.1"/>
    </source>
</evidence>
<protein>
    <recommendedName>
        <fullName evidence="3">Helix-turn-helix domain-containing protein</fullName>
    </recommendedName>
</protein>
<accession>A0A0D4CI16</accession>
<organism evidence="1 2">
    <name type="scientific">Limosilactobacillus mucosae LM1</name>
    <dbReference type="NCBI Taxonomy" id="1130798"/>
    <lineage>
        <taxon>Bacteria</taxon>
        <taxon>Bacillati</taxon>
        <taxon>Bacillota</taxon>
        <taxon>Bacilli</taxon>
        <taxon>Lactobacillales</taxon>
        <taxon>Lactobacillaceae</taxon>
        <taxon>Limosilactobacillus</taxon>
    </lineage>
</organism>
<evidence type="ECO:0008006" key="3">
    <source>
        <dbReference type="Google" id="ProtNLM"/>
    </source>
</evidence>
<proteinExistence type="predicted"/>
<sequence>MIEEQLDQKQQQNIMLLVETAVNNGVQRALHPRYEWMNNKQICQWLDISKTTLYKWRKLGLPYSSVEGMSVYNKAQVNEWLLAHGNK</sequence>
<reference evidence="1 2" key="1">
    <citation type="journal article" date="2012" name="J. Bacteriol.">
        <title>Genome sequence of Lactobacillus mucosae LM1, isolated from piglet feces.</title>
        <authorList>
            <person name="Lee J.H."/>
            <person name="Valeriano V.D."/>
            <person name="Shin Y.R."/>
            <person name="Chae J.P."/>
            <person name="Kim G.B."/>
            <person name="Ham J.S."/>
            <person name="Chun J."/>
            <person name="Kang D.K."/>
        </authorList>
    </citation>
    <scope>NUCLEOTIDE SEQUENCE [LARGE SCALE GENOMIC DNA]</scope>
    <source>
        <strain evidence="1 2">LM1</strain>
    </source>
</reference>
<name>A0A0D4CI16_LIMMU</name>